<feature type="compositionally biased region" description="Basic residues" evidence="1">
    <location>
        <begin position="532"/>
        <end position="542"/>
    </location>
</feature>
<feature type="region of interest" description="Disordered" evidence="1">
    <location>
        <begin position="192"/>
        <end position="233"/>
    </location>
</feature>
<organism evidence="2 3">
    <name type="scientific">Effrenium voratum</name>
    <dbReference type="NCBI Taxonomy" id="2562239"/>
    <lineage>
        <taxon>Eukaryota</taxon>
        <taxon>Sar</taxon>
        <taxon>Alveolata</taxon>
        <taxon>Dinophyceae</taxon>
        <taxon>Suessiales</taxon>
        <taxon>Symbiodiniaceae</taxon>
        <taxon>Effrenium</taxon>
    </lineage>
</organism>
<feature type="compositionally biased region" description="Basic and acidic residues" evidence="1">
    <location>
        <begin position="221"/>
        <end position="233"/>
    </location>
</feature>
<feature type="region of interest" description="Disordered" evidence="1">
    <location>
        <begin position="491"/>
        <end position="563"/>
    </location>
</feature>
<feature type="compositionally biased region" description="Polar residues" evidence="1">
    <location>
        <begin position="491"/>
        <end position="500"/>
    </location>
</feature>
<comment type="caution">
    <text evidence="2">The sequence shown here is derived from an EMBL/GenBank/DDBJ whole genome shotgun (WGS) entry which is preliminary data.</text>
</comment>
<evidence type="ECO:0000313" key="2">
    <source>
        <dbReference type="EMBL" id="CAJ1381520.1"/>
    </source>
</evidence>
<dbReference type="AlphaFoldDB" id="A0AA36I7F8"/>
<feature type="compositionally biased region" description="Pro residues" evidence="1">
    <location>
        <begin position="200"/>
        <end position="220"/>
    </location>
</feature>
<evidence type="ECO:0000313" key="3">
    <source>
        <dbReference type="Proteomes" id="UP001178507"/>
    </source>
</evidence>
<feature type="compositionally biased region" description="Low complexity" evidence="1">
    <location>
        <begin position="507"/>
        <end position="524"/>
    </location>
</feature>
<evidence type="ECO:0000256" key="1">
    <source>
        <dbReference type="SAM" id="MobiDB-lite"/>
    </source>
</evidence>
<sequence length="563" mass="60602">MSQGVSSFSNTRLHYQKPRSTADLGFKWTRGAGAEDEMPPLNAFSPTPARAETRSLADGSPVCITGLSGQKHLNGCKGTLVGKDESRLLVELSSGPEAGAIKALKPQNVELDVRGAPATSPPIRSTPVVSSPTLARPFDVGSRVRLVGLETRPELNKRTGVIVEKQGTRYHVRLDGEDPQDKLMKAKNLESVALDKGTAPKPPPVTPPAPAMAPAPPRPPSSERERPRPPPKLRDLLQAAKPTWADKDLSAVMEKLAKAQVTNFTDLREALYSTGPSALNERLRSAGQKIFATETVAALKAQVDLQEPPKPKIESNPDLPVQHWEVIKLAVVREAPSPGARAVARKDPGEVLEGVEETFNGFLKLRLGGWCPKEAETGQLVRRVGAVPLLAADFLSTPGPQPFEVAFQPSVAVRSAPSTTANIISARRFGEVVMAETQTYHGWLRLADDGGWMLSLPIGLQERRNTCMAGCLKWSDSQRYACFHGRPTSSAWHSPSTSLPGSHVNVAASGASSARARGRLSQRGTTQEAGRRAKKGGPKKRGRAESGEKKRRATTRRASKTRG</sequence>
<dbReference type="EMBL" id="CAUJNA010000817">
    <property type="protein sequence ID" value="CAJ1381520.1"/>
    <property type="molecule type" value="Genomic_DNA"/>
</dbReference>
<reference evidence="2" key="1">
    <citation type="submission" date="2023-08" db="EMBL/GenBank/DDBJ databases">
        <authorList>
            <person name="Chen Y."/>
            <person name="Shah S."/>
            <person name="Dougan E. K."/>
            <person name="Thang M."/>
            <person name="Chan C."/>
        </authorList>
    </citation>
    <scope>NUCLEOTIDE SEQUENCE</scope>
</reference>
<proteinExistence type="predicted"/>
<accession>A0AA36I7F8</accession>
<feature type="compositionally biased region" description="Basic residues" evidence="1">
    <location>
        <begin position="549"/>
        <end position="563"/>
    </location>
</feature>
<protein>
    <submittedName>
        <fullName evidence="2">Uncharacterized protein</fullName>
    </submittedName>
</protein>
<gene>
    <name evidence="2" type="ORF">EVOR1521_LOCUS9181</name>
</gene>
<name>A0AA36I7F8_9DINO</name>
<keyword evidence="3" id="KW-1185">Reference proteome</keyword>
<dbReference type="Proteomes" id="UP001178507">
    <property type="component" value="Unassembled WGS sequence"/>
</dbReference>